<keyword evidence="1" id="KW-1133">Transmembrane helix</keyword>
<feature type="transmembrane region" description="Helical" evidence="1">
    <location>
        <begin position="25"/>
        <end position="43"/>
    </location>
</feature>
<evidence type="ECO:0000313" key="2">
    <source>
        <dbReference type="EMBL" id="PSL42324.1"/>
    </source>
</evidence>
<name>A0A2P8H801_9BACI</name>
<proteinExistence type="predicted"/>
<keyword evidence="1" id="KW-0472">Membrane</keyword>
<dbReference type="EMBL" id="PYAV01000016">
    <property type="protein sequence ID" value="PSL42324.1"/>
    <property type="molecule type" value="Genomic_DNA"/>
</dbReference>
<feature type="transmembrane region" description="Helical" evidence="1">
    <location>
        <begin position="144"/>
        <end position="162"/>
    </location>
</feature>
<gene>
    <name evidence="2" type="ORF">B0H94_11627</name>
</gene>
<keyword evidence="3" id="KW-1185">Reference proteome</keyword>
<sequence length="163" mass="18053">MLNLCIVAAALGALSGSQRTWQPQTMIGIFLCMAVIFYYVGYLASDYAAFGWLQLAAQVMFTIFLVVLILLLFLYAGDDVTLFHQNGSLIWIAAASLMLLNSFMISGLVPHGLALLFILLLFLGGLLFGLYLQENLYHVVNRTRIKHLLPLLIFVVGVVLQLV</sequence>
<dbReference type="AlphaFoldDB" id="A0A2P8H801"/>
<evidence type="ECO:0000313" key="3">
    <source>
        <dbReference type="Proteomes" id="UP000242310"/>
    </source>
</evidence>
<feature type="transmembrane region" description="Helical" evidence="1">
    <location>
        <begin position="113"/>
        <end position="132"/>
    </location>
</feature>
<evidence type="ECO:0000256" key="1">
    <source>
        <dbReference type="SAM" id="Phobius"/>
    </source>
</evidence>
<feature type="transmembrane region" description="Helical" evidence="1">
    <location>
        <begin position="88"/>
        <end position="106"/>
    </location>
</feature>
<reference evidence="2 3" key="1">
    <citation type="submission" date="2018-03" db="EMBL/GenBank/DDBJ databases">
        <title>Genomic Encyclopedia of Type Strains, Phase III (KMG-III): the genomes of soil and plant-associated and newly described type strains.</title>
        <authorList>
            <person name="Whitman W."/>
        </authorList>
    </citation>
    <scope>NUCLEOTIDE SEQUENCE [LARGE SCALE GENOMIC DNA]</scope>
    <source>
        <strain evidence="2 3">CGMCC 1.07653</strain>
    </source>
</reference>
<feature type="transmembrane region" description="Helical" evidence="1">
    <location>
        <begin position="55"/>
        <end position="76"/>
    </location>
</feature>
<keyword evidence="1" id="KW-0812">Transmembrane</keyword>
<comment type="caution">
    <text evidence="2">The sequence shown here is derived from an EMBL/GenBank/DDBJ whole genome shotgun (WGS) entry which is preliminary data.</text>
</comment>
<dbReference type="RefSeq" id="WP_106589779.1">
    <property type="nucleotide sequence ID" value="NZ_PYAV01000016.1"/>
</dbReference>
<dbReference type="Proteomes" id="UP000242310">
    <property type="component" value="Unassembled WGS sequence"/>
</dbReference>
<protein>
    <submittedName>
        <fullName evidence="2">Uncharacterized protein</fullName>
    </submittedName>
</protein>
<organism evidence="2 3">
    <name type="scientific">Salsuginibacillus halophilus</name>
    <dbReference type="NCBI Taxonomy" id="517424"/>
    <lineage>
        <taxon>Bacteria</taxon>
        <taxon>Bacillati</taxon>
        <taxon>Bacillota</taxon>
        <taxon>Bacilli</taxon>
        <taxon>Bacillales</taxon>
        <taxon>Bacillaceae</taxon>
        <taxon>Salsuginibacillus</taxon>
    </lineage>
</organism>
<accession>A0A2P8H801</accession>